<evidence type="ECO:0000313" key="2">
    <source>
        <dbReference type="Proteomes" id="UP000095283"/>
    </source>
</evidence>
<evidence type="ECO:0000313" key="3">
    <source>
        <dbReference type="WBParaSite" id="Hba_19347"/>
    </source>
</evidence>
<proteinExistence type="predicted"/>
<organism evidence="2 3">
    <name type="scientific">Heterorhabditis bacteriophora</name>
    <name type="common">Entomopathogenic nematode worm</name>
    <dbReference type="NCBI Taxonomy" id="37862"/>
    <lineage>
        <taxon>Eukaryota</taxon>
        <taxon>Metazoa</taxon>
        <taxon>Ecdysozoa</taxon>
        <taxon>Nematoda</taxon>
        <taxon>Chromadorea</taxon>
        <taxon>Rhabditida</taxon>
        <taxon>Rhabditina</taxon>
        <taxon>Rhabditomorpha</taxon>
        <taxon>Strongyloidea</taxon>
        <taxon>Heterorhabditidae</taxon>
        <taxon>Heterorhabditis</taxon>
    </lineage>
</organism>
<dbReference type="WBParaSite" id="Hba_19347">
    <property type="protein sequence ID" value="Hba_19347"/>
    <property type="gene ID" value="Hba_19347"/>
</dbReference>
<dbReference type="Proteomes" id="UP000095283">
    <property type="component" value="Unplaced"/>
</dbReference>
<reference evidence="3" key="1">
    <citation type="submission" date="2016-11" db="UniProtKB">
        <authorList>
            <consortium name="WormBaseParasite"/>
        </authorList>
    </citation>
    <scope>IDENTIFICATION</scope>
</reference>
<evidence type="ECO:0000256" key="1">
    <source>
        <dbReference type="SAM" id="Coils"/>
    </source>
</evidence>
<sequence length="152" mass="18623">MKLQEVRALKEHCKFLEDELREKRVLLTEQNEKIQEMEEKHSRLQPEELLEKITSVYNIQRIEEEKWRKTAEANNQKLARYYKELFDSYPKMDEERRRVEQEKERAQEENEELRRKYQRLIEKTISECCICLSTKASPNKILIKYITHSFLS</sequence>
<name>A0A1I7XP82_HETBA</name>
<dbReference type="AlphaFoldDB" id="A0A1I7XP82"/>
<feature type="coiled-coil region" evidence="1">
    <location>
        <begin position="6"/>
        <end position="47"/>
    </location>
</feature>
<keyword evidence="2" id="KW-1185">Reference proteome</keyword>
<feature type="coiled-coil region" evidence="1">
    <location>
        <begin position="89"/>
        <end position="123"/>
    </location>
</feature>
<accession>A0A1I7XP82</accession>
<keyword evidence="1" id="KW-0175">Coiled coil</keyword>
<protein>
    <submittedName>
        <fullName evidence="3">Coiled-coil domain containing 122</fullName>
    </submittedName>
</protein>